<reference evidence="2 3" key="1">
    <citation type="submission" date="2015-07" db="EMBL/GenBank/DDBJ databases">
        <title>Draft genome sequence of the Amantichitinum ursilacus IGB-41, a new chitin-degrading bacterium.</title>
        <authorList>
            <person name="Kirstahler P."/>
            <person name="Guenther M."/>
            <person name="Grumaz C."/>
            <person name="Rupp S."/>
            <person name="Zibek S."/>
            <person name="Sohn K."/>
        </authorList>
    </citation>
    <scope>NUCLEOTIDE SEQUENCE [LARGE SCALE GENOMIC DNA]</scope>
    <source>
        <strain evidence="2 3">IGB-41</strain>
    </source>
</reference>
<dbReference type="STRING" id="857265.WG78_18845"/>
<dbReference type="PATRIC" id="fig|857265.3.peg.3857"/>
<feature type="transmembrane region" description="Helical" evidence="1">
    <location>
        <begin position="84"/>
        <end position="102"/>
    </location>
</feature>
<dbReference type="EMBL" id="LAQT01000033">
    <property type="protein sequence ID" value="KPC49943.1"/>
    <property type="molecule type" value="Genomic_DNA"/>
</dbReference>
<evidence type="ECO:0000313" key="2">
    <source>
        <dbReference type="EMBL" id="KPC49943.1"/>
    </source>
</evidence>
<dbReference type="AlphaFoldDB" id="A0A0N0XHU0"/>
<sequence>MIERWLLAAIHLLAFAFALAAIRNRARALRQPVPLFEPRDVLRQDMLWGLAALVLLLTGLWRAFGGLEKGAQYYLHQPFFHLKMTCLALILILEAWPMRALIKWRVARSADPAAPLPGARKLAIISDVQLLLLLLMVLAATAMARGVMMG</sequence>
<dbReference type="RefSeq" id="WP_053939358.1">
    <property type="nucleotide sequence ID" value="NZ_LAQT01000033.1"/>
</dbReference>
<evidence type="ECO:0000313" key="3">
    <source>
        <dbReference type="Proteomes" id="UP000037939"/>
    </source>
</evidence>
<dbReference type="OrthoDB" id="826511at2"/>
<comment type="caution">
    <text evidence="2">The sequence shown here is derived from an EMBL/GenBank/DDBJ whole genome shotgun (WGS) entry which is preliminary data.</text>
</comment>
<organism evidence="2 3">
    <name type="scientific">Amantichitinum ursilacus</name>
    <dbReference type="NCBI Taxonomy" id="857265"/>
    <lineage>
        <taxon>Bacteria</taxon>
        <taxon>Pseudomonadati</taxon>
        <taxon>Pseudomonadota</taxon>
        <taxon>Betaproteobacteria</taxon>
        <taxon>Neisseriales</taxon>
        <taxon>Chitinibacteraceae</taxon>
        <taxon>Amantichitinum</taxon>
    </lineage>
</organism>
<evidence type="ECO:0000256" key="1">
    <source>
        <dbReference type="SAM" id="Phobius"/>
    </source>
</evidence>
<evidence type="ECO:0008006" key="4">
    <source>
        <dbReference type="Google" id="ProtNLM"/>
    </source>
</evidence>
<proteinExistence type="predicted"/>
<protein>
    <recommendedName>
        <fullName evidence="4">DUF2214 domain-containing protein</fullName>
    </recommendedName>
</protein>
<feature type="transmembrane region" description="Helical" evidence="1">
    <location>
        <begin position="122"/>
        <end position="144"/>
    </location>
</feature>
<keyword evidence="1" id="KW-0812">Transmembrane</keyword>
<keyword evidence="1" id="KW-1133">Transmembrane helix</keyword>
<gene>
    <name evidence="2" type="ORF">WG78_18845</name>
</gene>
<name>A0A0N0XHU0_9NEIS</name>
<keyword evidence="3" id="KW-1185">Reference proteome</keyword>
<keyword evidence="1" id="KW-0472">Membrane</keyword>
<dbReference type="InterPro" id="IPR018706">
    <property type="entry name" value="DUF2214_membrane"/>
</dbReference>
<dbReference type="Pfam" id="PF09980">
    <property type="entry name" value="DUF2214"/>
    <property type="match status" value="1"/>
</dbReference>
<dbReference type="Proteomes" id="UP000037939">
    <property type="component" value="Unassembled WGS sequence"/>
</dbReference>
<accession>A0A0N0XHU0</accession>
<feature type="transmembrane region" description="Helical" evidence="1">
    <location>
        <begin position="46"/>
        <end position="64"/>
    </location>
</feature>